<dbReference type="Gene3D" id="3.50.50.60">
    <property type="entry name" value="FAD/NAD(P)-binding domain"/>
    <property type="match status" value="1"/>
</dbReference>
<dbReference type="InterPro" id="IPR025700">
    <property type="entry name" value="Lys/Orn_oxygenase"/>
</dbReference>
<name>A0A7W9TUX1_9BURK</name>
<evidence type="ECO:0000256" key="3">
    <source>
        <dbReference type="ARBA" id="ARBA00007588"/>
    </source>
</evidence>
<proteinExistence type="inferred from homology"/>
<evidence type="ECO:0000313" key="8">
    <source>
        <dbReference type="EMBL" id="MBB6101903.1"/>
    </source>
</evidence>
<accession>A0A7W9TUX1</accession>
<keyword evidence="9" id="KW-1185">Reference proteome</keyword>
<reference evidence="8 9" key="1">
    <citation type="submission" date="2020-08" db="EMBL/GenBank/DDBJ databases">
        <title>Above-ground endophytic microbial communities from plants in different locations in the United States.</title>
        <authorList>
            <person name="Frank C."/>
        </authorList>
    </citation>
    <scope>NUCLEOTIDE SEQUENCE [LARGE SCALE GENOMIC DNA]</scope>
    <source>
        <strain evidence="8 9">WP4_2_2</strain>
    </source>
</reference>
<keyword evidence="5" id="KW-0274">FAD</keyword>
<dbReference type="Proteomes" id="UP000571554">
    <property type="component" value="Unassembled WGS sequence"/>
</dbReference>
<organism evidence="8 9">
    <name type="scientific">Paraburkholderia bannensis</name>
    <dbReference type="NCBI Taxonomy" id="765414"/>
    <lineage>
        <taxon>Bacteria</taxon>
        <taxon>Pseudomonadati</taxon>
        <taxon>Pseudomonadota</taxon>
        <taxon>Betaproteobacteria</taxon>
        <taxon>Burkholderiales</taxon>
        <taxon>Burkholderiaceae</taxon>
        <taxon>Paraburkholderia</taxon>
    </lineage>
</organism>
<dbReference type="PANTHER" id="PTHR42802">
    <property type="entry name" value="MONOOXYGENASE"/>
    <property type="match status" value="1"/>
</dbReference>
<dbReference type="AlphaFoldDB" id="A0A7W9TUX1"/>
<dbReference type="GO" id="GO:0016491">
    <property type="term" value="F:oxidoreductase activity"/>
    <property type="evidence" value="ECO:0007669"/>
    <property type="project" value="UniProtKB-KW"/>
</dbReference>
<dbReference type="EC" id="1.13.12.-" evidence="8"/>
<dbReference type="PANTHER" id="PTHR42802:SF1">
    <property type="entry name" value="L-ORNITHINE N(5)-MONOOXYGENASE"/>
    <property type="match status" value="1"/>
</dbReference>
<protein>
    <submittedName>
        <fullName evidence="8">L-ornithine N5-oxygenase</fullName>
        <ecNumber evidence="8">1.13.12.-</ecNumber>
    </submittedName>
</protein>
<evidence type="ECO:0000256" key="5">
    <source>
        <dbReference type="ARBA" id="ARBA00022827"/>
    </source>
</evidence>
<dbReference type="GO" id="GO:0006879">
    <property type="term" value="P:intracellular iron ion homeostasis"/>
    <property type="evidence" value="ECO:0007669"/>
    <property type="project" value="TreeGrafter"/>
</dbReference>
<gene>
    <name evidence="8" type="ORF">F4827_001751</name>
</gene>
<evidence type="ECO:0000256" key="7">
    <source>
        <dbReference type="ARBA" id="ARBA00023002"/>
    </source>
</evidence>
<evidence type="ECO:0000256" key="2">
    <source>
        <dbReference type="ARBA" id="ARBA00004924"/>
    </source>
</evidence>
<dbReference type="RefSeq" id="WP_260175062.1">
    <property type="nucleotide sequence ID" value="NZ_JACHBW010000004.1"/>
</dbReference>
<evidence type="ECO:0000256" key="1">
    <source>
        <dbReference type="ARBA" id="ARBA00001974"/>
    </source>
</evidence>
<keyword evidence="6" id="KW-0521">NADP</keyword>
<evidence type="ECO:0000256" key="6">
    <source>
        <dbReference type="ARBA" id="ARBA00022857"/>
    </source>
</evidence>
<evidence type="ECO:0000313" key="9">
    <source>
        <dbReference type="Proteomes" id="UP000571554"/>
    </source>
</evidence>
<keyword evidence="7 8" id="KW-0560">Oxidoreductase</keyword>
<dbReference type="SUPFAM" id="SSF51905">
    <property type="entry name" value="FAD/NAD(P)-binding domain"/>
    <property type="match status" value="2"/>
</dbReference>
<keyword evidence="4" id="KW-0285">Flavoprotein</keyword>
<dbReference type="InterPro" id="IPR036188">
    <property type="entry name" value="FAD/NAD-bd_sf"/>
</dbReference>
<dbReference type="PRINTS" id="PR00368">
    <property type="entry name" value="FADPNR"/>
</dbReference>
<sequence>MSGRSIPNHFQKECVSMAVDHPVSLPALDLLGIGFGPSNLALAIALDEQARANGRRLKTGFIEKKHGFAWHSGMLLQDSRMQISFLKDLVTLRNPCSPFSFLQYLQTQGRLEDFVNLRSFLPTRIEYDGYLRWAASSFNDQVHYGEAVLSVKPRSAGGKVRALEVVSRRADGSETTRLASNLVMAVGGRPSLPAPLAALAGQNSPAARRLVHSSGYLPEIDTALRASRAEAQAAGRRVRVAVLGGGQSGAEIFQDLVQRGSLDDDLDVTLVIRGSALKPADDSPFVNEIFHADFTDSIYHRTPQARQRFLDEYRGTNYSVVDVDLLERLYALFYMQKVSAQPRHALLTQRQLTAAAPGRHGLALTFEDLARNVAETSEFDVVVAATGYRRDDHRRLLEGLAPYLGEFKVGRDYRIEARDDFLPGIWLQGGCEATHGLSDTLLSILATRSAEICASLHDAYEALAQQRTHAVA</sequence>
<evidence type="ECO:0000256" key="4">
    <source>
        <dbReference type="ARBA" id="ARBA00022630"/>
    </source>
</evidence>
<comment type="pathway">
    <text evidence="2">Siderophore biosynthesis.</text>
</comment>
<comment type="similarity">
    <text evidence="3">Belongs to the lysine N(6)-hydroxylase/L-ornithine N(5)-oxygenase family.</text>
</comment>
<dbReference type="Pfam" id="PF13434">
    <property type="entry name" value="Lys_Orn_oxgnase"/>
    <property type="match status" value="1"/>
</dbReference>
<comment type="caution">
    <text evidence="8">The sequence shown here is derived from an EMBL/GenBank/DDBJ whole genome shotgun (WGS) entry which is preliminary data.</text>
</comment>
<dbReference type="EMBL" id="JACHBW010000004">
    <property type="protein sequence ID" value="MBB6101903.1"/>
    <property type="molecule type" value="Genomic_DNA"/>
</dbReference>
<comment type="cofactor">
    <cofactor evidence="1">
        <name>FAD</name>
        <dbReference type="ChEBI" id="CHEBI:57692"/>
    </cofactor>
</comment>